<sequence length="178" mass="18954">MSRRLLLAAILVAAGLTALVFFGRPTGVTLVARLAPGGPEITESIDWQVEGPSGPTAQESGAAHRYHTPAGPLTVTGSLDGREVIRSEVRALRGRVEPRIFTLDAALLRLEVLRDPGDPLRLTVSSVEPGFSRTVHPETGTRLLLPTGDYRVETAGVSADIALEAGDIRDLTLDARDE</sequence>
<dbReference type="EMBL" id="VYQE01000007">
    <property type="protein sequence ID" value="KAA9005300.1"/>
    <property type="molecule type" value="Genomic_DNA"/>
</dbReference>
<accession>A0A5J5GBI4</accession>
<proteinExistence type="predicted"/>
<comment type="caution">
    <text evidence="1">The sequence shown here is derived from an EMBL/GenBank/DDBJ whole genome shotgun (WGS) entry which is preliminary data.</text>
</comment>
<dbReference type="RefSeq" id="WP_150446805.1">
    <property type="nucleotide sequence ID" value="NZ_VYQE01000007.1"/>
</dbReference>
<evidence type="ECO:0000313" key="1">
    <source>
        <dbReference type="EMBL" id="KAA9005300.1"/>
    </source>
</evidence>
<dbReference type="Proteomes" id="UP000326554">
    <property type="component" value="Unassembled WGS sequence"/>
</dbReference>
<organism evidence="1 2">
    <name type="scientific">Histidinibacterium aquaticum</name>
    <dbReference type="NCBI Taxonomy" id="2613962"/>
    <lineage>
        <taxon>Bacteria</taxon>
        <taxon>Pseudomonadati</taxon>
        <taxon>Pseudomonadota</taxon>
        <taxon>Alphaproteobacteria</taxon>
        <taxon>Rhodobacterales</taxon>
        <taxon>Paracoccaceae</taxon>
        <taxon>Histidinibacterium</taxon>
    </lineage>
</organism>
<name>A0A5J5GBI4_9RHOB</name>
<gene>
    <name evidence="1" type="ORF">F3S47_18540</name>
</gene>
<reference evidence="1 2" key="1">
    <citation type="submission" date="2019-09" db="EMBL/GenBank/DDBJ databases">
        <authorList>
            <person name="Park J.-S."/>
            <person name="Choi H.-J."/>
        </authorList>
    </citation>
    <scope>NUCLEOTIDE SEQUENCE [LARGE SCALE GENOMIC DNA]</scope>
    <source>
        <strain evidence="1 2">176SS1-4</strain>
    </source>
</reference>
<keyword evidence="2" id="KW-1185">Reference proteome</keyword>
<protein>
    <submittedName>
        <fullName evidence="1">Uncharacterized protein</fullName>
    </submittedName>
</protein>
<dbReference type="AlphaFoldDB" id="A0A5J5GBI4"/>
<evidence type="ECO:0000313" key="2">
    <source>
        <dbReference type="Proteomes" id="UP000326554"/>
    </source>
</evidence>